<evidence type="ECO:0000313" key="3">
    <source>
        <dbReference type="Proteomes" id="UP000054565"/>
    </source>
</evidence>
<dbReference type="Proteomes" id="UP000054565">
    <property type="component" value="Unassembled WGS sequence"/>
</dbReference>
<sequence>MRKANSRRREAPTLWTPPSSVGCHNSSTRSKFAFSNDRKRIAAHRARCFDKCNLVRRTSFPKQCFFLDFHVPQLGIIITGRLGPKWRVSPSATNIPRSSWRIALAYCWMQRCPKHEPSALLGPTKIQLWTTTTKFDHRQWPQSLGLATRPAPRSLLVDQPSFVLGPSVTGRSRRFPPASPSDLGATKRDAHRY</sequence>
<accession>A0A0J7B6T3</accession>
<name>A0A0J7B6T3_COCIT</name>
<feature type="region of interest" description="Disordered" evidence="1">
    <location>
        <begin position="167"/>
        <end position="193"/>
    </location>
</feature>
<dbReference type="PROSITE" id="PS51257">
    <property type="entry name" value="PROKAR_LIPOPROTEIN"/>
    <property type="match status" value="1"/>
</dbReference>
<organism evidence="2 3">
    <name type="scientific">Coccidioides immitis RMSCC 2394</name>
    <dbReference type="NCBI Taxonomy" id="404692"/>
    <lineage>
        <taxon>Eukaryota</taxon>
        <taxon>Fungi</taxon>
        <taxon>Dikarya</taxon>
        <taxon>Ascomycota</taxon>
        <taxon>Pezizomycotina</taxon>
        <taxon>Eurotiomycetes</taxon>
        <taxon>Eurotiomycetidae</taxon>
        <taxon>Onygenales</taxon>
        <taxon>Onygenaceae</taxon>
        <taxon>Coccidioides</taxon>
    </lineage>
</organism>
<reference evidence="3" key="1">
    <citation type="journal article" date="2010" name="Genome Res.">
        <title>Population genomic sequencing of Coccidioides fungi reveals recent hybridization and transposon control.</title>
        <authorList>
            <person name="Neafsey D.E."/>
            <person name="Barker B.M."/>
            <person name="Sharpton T.J."/>
            <person name="Stajich J.E."/>
            <person name="Park D.J."/>
            <person name="Whiston E."/>
            <person name="Hung C.-Y."/>
            <person name="McMahan C."/>
            <person name="White J."/>
            <person name="Sykes S."/>
            <person name="Heiman D."/>
            <person name="Young S."/>
            <person name="Zeng Q."/>
            <person name="Abouelleil A."/>
            <person name="Aftuck L."/>
            <person name="Bessette D."/>
            <person name="Brown A."/>
            <person name="FitzGerald M."/>
            <person name="Lui A."/>
            <person name="Macdonald J.P."/>
            <person name="Priest M."/>
            <person name="Orbach M.J."/>
            <person name="Galgiani J.N."/>
            <person name="Kirkland T.N."/>
            <person name="Cole G.T."/>
            <person name="Birren B.W."/>
            <person name="Henn M.R."/>
            <person name="Taylor J.W."/>
            <person name="Rounsley S.D."/>
        </authorList>
    </citation>
    <scope>NUCLEOTIDE SEQUENCE [LARGE SCALE GENOMIC DNA]</scope>
    <source>
        <strain evidence="3">RMSCC 2394</strain>
    </source>
</reference>
<evidence type="ECO:0000313" key="2">
    <source>
        <dbReference type="EMBL" id="KMP05682.1"/>
    </source>
</evidence>
<proteinExistence type="predicted"/>
<dbReference type="AlphaFoldDB" id="A0A0J7B6T3"/>
<evidence type="ECO:0000256" key="1">
    <source>
        <dbReference type="SAM" id="MobiDB-lite"/>
    </source>
</evidence>
<gene>
    <name evidence="2" type="ORF">CIRG_05363</name>
</gene>
<protein>
    <submittedName>
        <fullName evidence="2">Uncharacterized protein</fullName>
    </submittedName>
</protein>
<dbReference type="EMBL" id="DS028095">
    <property type="protein sequence ID" value="KMP05682.1"/>
    <property type="molecule type" value="Genomic_DNA"/>
</dbReference>